<comment type="similarity">
    <text evidence="3">Belongs to the peptidase M50B family.</text>
</comment>
<keyword evidence="8" id="KW-0378">Hydrolase</keyword>
<evidence type="ECO:0000256" key="6">
    <source>
        <dbReference type="ARBA" id="ARBA00022692"/>
    </source>
</evidence>
<feature type="transmembrane region" description="Helical" evidence="13">
    <location>
        <begin position="142"/>
        <end position="167"/>
    </location>
</feature>
<evidence type="ECO:0000256" key="3">
    <source>
        <dbReference type="ARBA" id="ARBA00007931"/>
    </source>
</evidence>
<reference evidence="14 16" key="1">
    <citation type="submission" date="2014-12" db="EMBL/GenBank/DDBJ databases">
        <title>Genome sequence of Morococcus cerebrosus.</title>
        <authorList>
            <person name="Shin S.-K."/>
            <person name="Yi H."/>
        </authorList>
    </citation>
    <scope>NUCLEOTIDE SEQUENCE [LARGE SCALE GENOMIC DNA]</scope>
    <source>
        <strain evidence="14 16">CIP 81.93</strain>
    </source>
</reference>
<evidence type="ECO:0000256" key="5">
    <source>
        <dbReference type="ARBA" id="ARBA00022670"/>
    </source>
</evidence>
<evidence type="ECO:0000313" key="17">
    <source>
        <dbReference type="Proteomes" id="UP000829504"/>
    </source>
</evidence>
<comment type="subcellular location">
    <subcellularLocation>
        <location evidence="2">Cell membrane</location>
        <topology evidence="2">Multi-pass membrane protein</topology>
    </subcellularLocation>
</comment>
<evidence type="ECO:0000256" key="11">
    <source>
        <dbReference type="ARBA" id="ARBA00023049"/>
    </source>
</evidence>
<evidence type="ECO:0000313" key="15">
    <source>
        <dbReference type="EMBL" id="UNV87666.1"/>
    </source>
</evidence>
<evidence type="ECO:0000313" key="16">
    <source>
        <dbReference type="Proteomes" id="UP000031390"/>
    </source>
</evidence>
<dbReference type="EMBL" id="CP094242">
    <property type="protein sequence ID" value="UNV87666.1"/>
    <property type="molecule type" value="Genomic_DNA"/>
</dbReference>
<dbReference type="RefSeq" id="WP_039406121.1">
    <property type="nucleotide sequence ID" value="NZ_CP094242.1"/>
</dbReference>
<evidence type="ECO:0000256" key="1">
    <source>
        <dbReference type="ARBA" id="ARBA00001947"/>
    </source>
</evidence>
<dbReference type="InterPro" id="IPR044537">
    <property type="entry name" value="Rip2-like"/>
</dbReference>
<gene>
    <name evidence="14" type="ORF">MCC93_07650</name>
    <name evidence="15" type="ORF">MON37_01615</name>
</gene>
<keyword evidence="10 13" id="KW-1133">Transmembrane helix</keyword>
<evidence type="ECO:0000256" key="9">
    <source>
        <dbReference type="ARBA" id="ARBA00022833"/>
    </source>
</evidence>
<dbReference type="InterPro" id="IPR052348">
    <property type="entry name" value="Metallopeptidase_M50B"/>
</dbReference>
<dbReference type="EMBL" id="JUFZ01000030">
    <property type="protein sequence ID" value="KIC10194.1"/>
    <property type="molecule type" value="Genomic_DNA"/>
</dbReference>
<dbReference type="PANTHER" id="PTHR35864:SF1">
    <property type="entry name" value="ZINC METALLOPROTEASE YWHC-RELATED"/>
    <property type="match status" value="1"/>
</dbReference>
<evidence type="ECO:0000256" key="4">
    <source>
        <dbReference type="ARBA" id="ARBA00022475"/>
    </source>
</evidence>
<dbReference type="AlphaFoldDB" id="A0A0C1EDP4"/>
<name>A0A0C1EDP4_9NEIS</name>
<dbReference type="Proteomes" id="UP000829504">
    <property type="component" value="Chromosome"/>
</dbReference>
<evidence type="ECO:0000256" key="12">
    <source>
        <dbReference type="ARBA" id="ARBA00023136"/>
    </source>
</evidence>
<sequence>MFQKFDLGTVLLAIPPVLLALTIREVARGYTALRWGDSTAQQYGRLTLNPLPHIDPVGTIVVPIISLLLTPFVFGWARPMPIDPRNFRDPRRAWRWVSISGPIANLILAFFWGFVAAFAVYAPESYQEPLVRMAQYGVIVNAIWVAFSLIPILPWDGGIFIDTFLSAKQSMQFRKIEPYGMWIVLILMFTGLLAKIILPIVALIQTAVYLFMTLLI</sequence>
<keyword evidence="7" id="KW-0479">Metal-binding</keyword>
<evidence type="ECO:0000313" key="14">
    <source>
        <dbReference type="EMBL" id="KIC10194.1"/>
    </source>
</evidence>
<dbReference type="GO" id="GO:0005886">
    <property type="term" value="C:plasma membrane"/>
    <property type="evidence" value="ECO:0007669"/>
    <property type="project" value="UniProtKB-SubCell"/>
</dbReference>
<feature type="transmembrane region" description="Helical" evidence="13">
    <location>
        <begin position="97"/>
        <end position="122"/>
    </location>
</feature>
<accession>A0A0C1EDP4</accession>
<dbReference type="GO" id="GO:0046872">
    <property type="term" value="F:metal ion binding"/>
    <property type="evidence" value="ECO:0007669"/>
    <property type="project" value="UniProtKB-KW"/>
</dbReference>
<proteinExistence type="inferred from homology"/>
<keyword evidence="12 13" id="KW-0472">Membrane</keyword>
<dbReference type="PATRIC" id="fig|1056807.3.peg.737"/>
<keyword evidence="11" id="KW-0482">Metalloprotease</keyword>
<evidence type="ECO:0000256" key="10">
    <source>
        <dbReference type="ARBA" id="ARBA00022989"/>
    </source>
</evidence>
<keyword evidence="5 15" id="KW-0645">Protease</keyword>
<dbReference type="Proteomes" id="UP000031390">
    <property type="component" value="Unassembled WGS sequence"/>
</dbReference>
<keyword evidence="4" id="KW-1003">Cell membrane</keyword>
<reference evidence="15 17" key="2">
    <citation type="submission" date="2022-03" db="EMBL/GenBank/DDBJ databases">
        <title>Genome sequencing of Morococcus cerebrosus.</title>
        <authorList>
            <person name="Baek M.-G."/>
            <person name="Yi H."/>
        </authorList>
    </citation>
    <scope>NUCLEOTIDE SEQUENCE [LARGE SCALE GENOMIC DNA]</scope>
    <source>
        <strain evidence="15 17">CIP 81.93</strain>
    </source>
</reference>
<feature type="transmembrane region" description="Helical" evidence="13">
    <location>
        <begin position="57"/>
        <end position="77"/>
    </location>
</feature>
<protein>
    <submittedName>
        <fullName evidence="14">Peptidase M50</fullName>
    </submittedName>
    <submittedName>
        <fullName evidence="15">Site-2 protease family protein</fullName>
    </submittedName>
</protein>
<dbReference type="CDD" id="cd06158">
    <property type="entry name" value="S2P-M50_like_1"/>
    <property type="match status" value="1"/>
</dbReference>
<evidence type="ECO:0000256" key="2">
    <source>
        <dbReference type="ARBA" id="ARBA00004651"/>
    </source>
</evidence>
<dbReference type="GO" id="GO:0006508">
    <property type="term" value="P:proteolysis"/>
    <property type="evidence" value="ECO:0007669"/>
    <property type="project" value="UniProtKB-KW"/>
</dbReference>
<keyword evidence="17" id="KW-1185">Reference proteome</keyword>
<comment type="cofactor">
    <cofactor evidence="1">
        <name>Zn(2+)</name>
        <dbReference type="ChEBI" id="CHEBI:29105"/>
    </cofactor>
</comment>
<organism evidence="14 16">
    <name type="scientific">Morococcus cerebrosus</name>
    <dbReference type="NCBI Taxonomy" id="1056807"/>
    <lineage>
        <taxon>Bacteria</taxon>
        <taxon>Pseudomonadati</taxon>
        <taxon>Pseudomonadota</taxon>
        <taxon>Betaproteobacteria</taxon>
        <taxon>Neisseriales</taxon>
        <taxon>Neisseriaceae</taxon>
        <taxon>Morococcus</taxon>
    </lineage>
</organism>
<evidence type="ECO:0000256" key="13">
    <source>
        <dbReference type="SAM" id="Phobius"/>
    </source>
</evidence>
<keyword evidence="6 13" id="KW-0812">Transmembrane</keyword>
<feature type="transmembrane region" description="Helical" evidence="13">
    <location>
        <begin position="179"/>
        <end position="212"/>
    </location>
</feature>
<keyword evidence="9" id="KW-0862">Zinc</keyword>
<evidence type="ECO:0000256" key="8">
    <source>
        <dbReference type="ARBA" id="ARBA00022801"/>
    </source>
</evidence>
<evidence type="ECO:0000256" key="7">
    <source>
        <dbReference type="ARBA" id="ARBA00022723"/>
    </source>
</evidence>
<dbReference type="PANTHER" id="PTHR35864">
    <property type="entry name" value="ZINC METALLOPROTEASE MJ0611-RELATED"/>
    <property type="match status" value="1"/>
</dbReference>
<dbReference type="GO" id="GO:0008237">
    <property type="term" value="F:metallopeptidase activity"/>
    <property type="evidence" value="ECO:0007669"/>
    <property type="project" value="UniProtKB-KW"/>
</dbReference>